<dbReference type="EMBL" id="JACTVJ010000004">
    <property type="protein sequence ID" value="MBC9712477.1"/>
    <property type="molecule type" value="Genomic_DNA"/>
</dbReference>
<keyword evidence="3" id="KW-1185">Reference proteome</keyword>
<keyword evidence="1" id="KW-0732">Signal</keyword>
<feature type="signal peptide" evidence="1">
    <location>
        <begin position="1"/>
        <end position="28"/>
    </location>
</feature>
<sequence>MGHPPLSRRKVLAGLGSLAAAGALSAGAAGCAAPRTVGADKILLRYWHLFGGGDGVNMAAMLDRFGKEHPAIGLEAAQLEWGAPYYTKLGMAGAGGRAPEVAILHLARLTGFGPGRLLDPFDLGLLEEFGVRPADFPQEIWDRGTIDGKQYAVPLDTHPLVLYYQTEICEQAGLLGADGKLKTLNGQEEFYAALRAVKKVTGQPALVFETLGSDAVGPWRVFSALYSQTGGTLLNDDATRITIDDEKALRVLEFMRDVVQEGLAVRRTDYQGSVGIFNAGKTGFFLNGEWEVTTYKESGIPFSMTRIPGIFGRPTTQADVHSFVLPHQDARGGESNRAAHRFVAWMLKHSADWAAGGHVPAYTPTLSEKAYLDLEPQSEYRDVIDDVALDPPAWFAGSASAMHERLGAVFSSVATGARTPENALDEAKNRLQDLIDTPSPLGEGGTA</sequence>
<dbReference type="InterPro" id="IPR006059">
    <property type="entry name" value="SBP"/>
</dbReference>
<evidence type="ECO:0000256" key="1">
    <source>
        <dbReference type="SAM" id="SignalP"/>
    </source>
</evidence>
<name>A0ABR7SAG2_9ACTN</name>
<dbReference type="SUPFAM" id="SSF53850">
    <property type="entry name" value="Periplasmic binding protein-like II"/>
    <property type="match status" value="1"/>
</dbReference>
<organism evidence="2 3">
    <name type="scientific">Streptomyces polyasparticus</name>
    <dbReference type="NCBI Taxonomy" id="2767826"/>
    <lineage>
        <taxon>Bacteria</taxon>
        <taxon>Bacillati</taxon>
        <taxon>Actinomycetota</taxon>
        <taxon>Actinomycetes</taxon>
        <taxon>Kitasatosporales</taxon>
        <taxon>Streptomycetaceae</taxon>
        <taxon>Streptomyces</taxon>
    </lineage>
</organism>
<dbReference type="RefSeq" id="WP_187812918.1">
    <property type="nucleotide sequence ID" value="NZ_JACTVJ010000004.1"/>
</dbReference>
<dbReference type="Pfam" id="PF13416">
    <property type="entry name" value="SBP_bac_8"/>
    <property type="match status" value="1"/>
</dbReference>
<evidence type="ECO:0000313" key="3">
    <source>
        <dbReference type="Proteomes" id="UP000642284"/>
    </source>
</evidence>
<comment type="caution">
    <text evidence="2">The sequence shown here is derived from an EMBL/GenBank/DDBJ whole genome shotgun (WGS) entry which is preliminary data.</text>
</comment>
<dbReference type="PANTHER" id="PTHR43649:SF14">
    <property type="entry name" value="BLR3389 PROTEIN"/>
    <property type="match status" value="1"/>
</dbReference>
<evidence type="ECO:0000313" key="2">
    <source>
        <dbReference type="EMBL" id="MBC9712477.1"/>
    </source>
</evidence>
<dbReference type="PANTHER" id="PTHR43649">
    <property type="entry name" value="ARABINOSE-BINDING PROTEIN-RELATED"/>
    <property type="match status" value="1"/>
</dbReference>
<reference evidence="2 3" key="1">
    <citation type="submission" date="2020-08" db="EMBL/GenBank/DDBJ databases">
        <title>Genemic of Streptomyces polyaspartic.</title>
        <authorList>
            <person name="Liu W."/>
        </authorList>
    </citation>
    <scope>NUCLEOTIDE SEQUENCE [LARGE SCALE GENOMIC DNA]</scope>
    <source>
        <strain evidence="2 3">TRM66268-LWL</strain>
    </source>
</reference>
<gene>
    <name evidence="2" type="ORF">H9Y04_07815</name>
</gene>
<feature type="chain" id="PRO_5047445333" evidence="1">
    <location>
        <begin position="29"/>
        <end position="447"/>
    </location>
</feature>
<dbReference type="InterPro" id="IPR006311">
    <property type="entry name" value="TAT_signal"/>
</dbReference>
<protein>
    <submittedName>
        <fullName evidence="2">Extracellular solute-binding protein</fullName>
    </submittedName>
</protein>
<dbReference type="Gene3D" id="3.40.190.10">
    <property type="entry name" value="Periplasmic binding protein-like II"/>
    <property type="match status" value="1"/>
</dbReference>
<dbReference type="InterPro" id="IPR050490">
    <property type="entry name" value="Bact_solute-bd_prot1"/>
</dbReference>
<dbReference type="Proteomes" id="UP000642284">
    <property type="component" value="Unassembled WGS sequence"/>
</dbReference>
<dbReference type="PROSITE" id="PS51318">
    <property type="entry name" value="TAT"/>
    <property type="match status" value="1"/>
</dbReference>
<accession>A0ABR7SAG2</accession>
<proteinExistence type="predicted"/>